<evidence type="ECO:0000256" key="7">
    <source>
        <dbReference type="ARBA" id="ARBA00022723"/>
    </source>
</evidence>
<name>A0A6V3QI15_9EUKA</name>
<dbReference type="Pfam" id="PF01434">
    <property type="entry name" value="Peptidase_M41"/>
    <property type="match status" value="1"/>
</dbReference>
<dbReference type="SUPFAM" id="SSF140990">
    <property type="entry name" value="FtsH protease domain-like"/>
    <property type="match status" value="1"/>
</dbReference>
<keyword evidence="11" id="KW-0067">ATP-binding</keyword>
<dbReference type="InterPro" id="IPR027417">
    <property type="entry name" value="P-loop_NTPase"/>
</dbReference>
<gene>
    <name evidence="18" type="ORF">LGLO00237_LOCUS24231</name>
    <name evidence="19" type="ORF">LGLO00237_LOCUS24235</name>
</gene>
<feature type="region of interest" description="Disordered" evidence="16">
    <location>
        <begin position="124"/>
        <end position="181"/>
    </location>
</feature>
<dbReference type="GO" id="GO:0016887">
    <property type="term" value="F:ATP hydrolysis activity"/>
    <property type="evidence" value="ECO:0007669"/>
    <property type="project" value="InterPro"/>
</dbReference>
<protein>
    <recommendedName>
        <fullName evidence="17">AAA+ ATPase domain-containing protein</fullName>
    </recommendedName>
</protein>
<accession>A0A6V3QI15</accession>
<dbReference type="EMBL" id="HBIV01033955">
    <property type="protein sequence ID" value="CAE0672585.1"/>
    <property type="molecule type" value="Transcribed_RNA"/>
</dbReference>
<keyword evidence="10" id="KW-0862">Zinc</keyword>
<dbReference type="InterPro" id="IPR050928">
    <property type="entry name" value="ATP-dep_Zn_Metalloprotease"/>
</dbReference>
<dbReference type="FunFam" id="1.10.8.60:FF:000019">
    <property type="entry name" value="AFG3-like AAA ATPase 2"/>
    <property type="match status" value="1"/>
</dbReference>
<evidence type="ECO:0000256" key="14">
    <source>
        <dbReference type="ARBA" id="ARBA00023128"/>
    </source>
</evidence>
<feature type="region of interest" description="Disordered" evidence="16">
    <location>
        <begin position="68"/>
        <end position="95"/>
    </location>
</feature>
<keyword evidence="12" id="KW-1133">Transmembrane helix</keyword>
<sequence>MPLFPAATRRLRPLLRLPSASAISSQHIRRLSHVARPVRGLPPLSGYPRSLFPSHVFGRLLSTVPRYDPESKDNKEAGLTAIPLPSHSLPSQGPAGEGLGGVWQMALAAVERWFSKIPKGFGNFYPEGDSKEQKEKESDSKAEKEESKEDKEEEKYSFNNMFGGGGGGGGQGDGDKGSPRPSSEVWLLMALGLIAGLTFISSLGTPGQEISFQEFVTRFLETGEVERIRVVNKSIAYVIRRRGNYSNAEYSDNSPPPLDREYYFNLGSVEAFERRLEEIQKDMGIEQRDFVPVQFVNEVSGVGTELLRTLPTLILIAGIFWFLRSNMGGMSGGAGGNGRNIFSIGKANPTVVTSPGKIKTRFKDVAGLDEAKIEIMEFVSFLRDPKRFTKLGAKIPKGALLVGPPGTGKTLLAKATAGESNVPFYSMSGSDFIEMFVGVGPSRVRDLFSKARQNAPCIVFIDEIDAVGRSRSKGGFSGGNDERENTLNQLLVEMDGFKEQTGVVVLAGTNRADILDSALLRPGRFDRQILVDKPDINGRRQIFEVHLKPLTLKEKPEYLAERLAALTPGFAGADIANLCNEAAIIAARHKKDAVELVDFEQATDRVIGGLEKKNKVMSKHEKELVAHHEAGHAVVGWFLEHADPLLKVTIIPRGAAALGYAQYLPKEVALYNPDQLLDRMCMALGGRAAEQIFYNKISTGASDDLKRVSQMAYAQVSIYGFSKRVGQVSFQQEEGSNQFQKPYSEQTAEIIDQEVREMIDAAYVRTLQVLEEHKEECKALALKLLDKETINHDDIVGVLGDRPFETDAYQEYLRNTKKQQEDFEKELEELNKADQEDKKGEEKGDENLQPGLAMDGEAKPEPR</sequence>
<dbReference type="PANTHER" id="PTHR43655">
    <property type="entry name" value="ATP-DEPENDENT PROTEASE"/>
    <property type="match status" value="1"/>
</dbReference>
<keyword evidence="15" id="KW-0472">Membrane</keyword>
<evidence type="ECO:0000256" key="9">
    <source>
        <dbReference type="ARBA" id="ARBA00022801"/>
    </source>
</evidence>
<dbReference type="AlphaFoldDB" id="A0A6V3QI15"/>
<dbReference type="InterPro" id="IPR011546">
    <property type="entry name" value="Pept_M41_FtsH_extracell"/>
</dbReference>
<feature type="compositionally biased region" description="Basic and acidic residues" evidence="16">
    <location>
        <begin position="128"/>
        <end position="156"/>
    </location>
</feature>
<feature type="compositionally biased region" description="Basic and acidic residues" evidence="16">
    <location>
        <begin position="818"/>
        <end position="846"/>
    </location>
</feature>
<comment type="similarity">
    <text evidence="3">In the C-terminal section; belongs to the peptidase M41 family.</text>
</comment>
<dbReference type="HAMAP" id="MF_01458">
    <property type="entry name" value="FtsH"/>
    <property type="match status" value="1"/>
</dbReference>
<dbReference type="InterPro" id="IPR003593">
    <property type="entry name" value="AAA+_ATPase"/>
</dbReference>
<dbReference type="GO" id="GO:0005524">
    <property type="term" value="F:ATP binding"/>
    <property type="evidence" value="ECO:0007669"/>
    <property type="project" value="UniProtKB-KW"/>
</dbReference>
<dbReference type="SMART" id="SM00382">
    <property type="entry name" value="AAA"/>
    <property type="match status" value="1"/>
</dbReference>
<evidence type="ECO:0000313" key="18">
    <source>
        <dbReference type="EMBL" id="CAE0672581.1"/>
    </source>
</evidence>
<evidence type="ECO:0000256" key="11">
    <source>
        <dbReference type="ARBA" id="ARBA00022840"/>
    </source>
</evidence>
<dbReference type="PROSITE" id="PS00674">
    <property type="entry name" value="AAA"/>
    <property type="match status" value="1"/>
</dbReference>
<dbReference type="GO" id="GO:0004176">
    <property type="term" value="F:ATP-dependent peptidase activity"/>
    <property type="evidence" value="ECO:0007669"/>
    <property type="project" value="InterPro"/>
</dbReference>
<organism evidence="19">
    <name type="scientific">Lotharella globosa</name>
    <dbReference type="NCBI Taxonomy" id="91324"/>
    <lineage>
        <taxon>Eukaryota</taxon>
        <taxon>Sar</taxon>
        <taxon>Rhizaria</taxon>
        <taxon>Cercozoa</taxon>
        <taxon>Chlorarachniophyceae</taxon>
        <taxon>Lotharella</taxon>
    </lineage>
</organism>
<comment type="cofactor">
    <cofactor evidence="1">
        <name>Zn(2+)</name>
        <dbReference type="ChEBI" id="CHEBI:29105"/>
    </cofactor>
</comment>
<evidence type="ECO:0000256" key="13">
    <source>
        <dbReference type="ARBA" id="ARBA00023049"/>
    </source>
</evidence>
<evidence type="ECO:0000256" key="4">
    <source>
        <dbReference type="ARBA" id="ARBA00010550"/>
    </source>
</evidence>
<dbReference type="InterPro" id="IPR005936">
    <property type="entry name" value="FtsH"/>
</dbReference>
<dbReference type="GO" id="GO:0004222">
    <property type="term" value="F:metalloendopeptidase activity"/>
    <property type="evidence" value="ECO:0007669"/>
    <property type="project" value="InterPro"/>
</dbReference>
<keyword evidence="5" id="KW-0645">Protease</keyword>
<proteinExistence type="inferred from homology"/>
<dbReference type="Pfam" id="PF17862">
    <property type="entry name" value="AAA_lid_3"/>
    <property type="match status" value="1"/>
</dbReference>
<keyword evidence="9" id="KW-0378">Hydrolase</keyword>
<comment type="subcellular location">
    <subcellularLocation>
        <location evidence="2">Mitochondrion membrane</location>
        <topology evidence="2">Multi-pass membrane protein</topology>
    </subcellularLocation>
</comment>
<dbReference type="Pfam" id="PF00004">
    <property type="entry name" value="AAA"/>
    <property type="match status" value="1"/>
</dbReference>
<keyword evidence="13" id="KW-0482">Metalloprotease</keyword>
<evidence type="ECO:0000256" key="10">
    <source>
        <dbReference type="ARBA" id="ARBA00022833"/>
    </source>
</evidence>
<evidence type="ECO:0000256" key="1">
    <source>
        <dbReference type="ARBA" id="ARBA00001947"/>
    </source>
</evidence>
<keyword evidence="8" id="KW-0547">Nucleotide-binding</keyword>
<dbReference type="SUPFAM" id="SSF52540">
    <property type="entry name" value="P-loop containing nucleoside triphosphate hydrolases"/>
    <property type="match status" value="1"/>
</dbReference>
<evidence type="ECO:0000256" key="16">
    <source>
        <dbReference type="SAM" id="MobiDB-lite"/>
    </source>
</evidence>
<evidence type="ECO:0000313" key="19">
    <source>
        <dbReference type="EMBL" id="CAE0672585.1"/>
    </source>
</evidence>
<evidence type="ECO:0000256" key="5">
    <source>
        <dbReference type="ARBA" id="ARBA00022670"/>
    </source>
</evidence>
<dbReference type="PANTHER" id="PTHR43655:SF2">
    <property type="entry name" value="AFG3 LIKE MATRIX AAA PEPTIDASE SUBUNIT 2, ISOFORM A"/>
    <property type="match status" value="1"/>
</dbReference>
<keyword evidence="6" id="KW-0812">Transmembrane</keyword>
<dbReference type="EMBL" id="HBIV01033951">
    <property type="protein sequence ID" value="CAE0672581.1"/>
    <property type="molecule type" value="Transcribed_RNA"/>
</dbReference>
<dbReference type="Pfam" id="PF06480">
    <property type="entry name" value="FtsH_ext"/>
    <property type="match status" value="1"/>
</dbReference>
<dbReference type="FunFam" id="3.40.50.300:FF:000001">
    <property type="entry name" value="ATP-dependent zinc metalloprotease FtsH"/>
    <property type="match status" value="1"/>
</dbReference>
<dbReference type="FunFam" id="1.20.58.760:FF:000003">
    <property type="entry name" value="AFG3-like AAA ATPase 2"/>
    <property type="match status" value="1"/>
</dbReference>
<evidence type="ECO:0000256" key="6">
    <source>
        <dbReference type="ARBA" id="ARBA00022692"/>
    </source>
</evidence>
<dbReference type="Gene3D" id="3.40.1690.20">
    <property type="match status" value="1"/>
</dbReference>
<dbReference type="GO" id="GO:0005745">
    <property type="term" value="C:m-AAA complex"/>
    <property type="evidence" value="ECO:0007669"/>
    <property type="project" value="TreeGrafter"/>
</dbReference>
<dbReference type="InterPro" id="IPR037219">
    <property type="entry name" value="Peptidase_M41-like"/>
</dbReference>
<dbReference type="InterPro" id="IPR003959">
    <property type="entry name" value="ATPase_AAA_core"/>
</dbReference>
<dbReference type="GO" id="GO:0034982">
    <property type="term" value="P:mitochondrial protein processing"/>
    <property type="evidence" value="ECO:0007669"/>
    <property type="project" value="TreeGrafter"/>
</dbReference>
<dbReference type="Gene3D" id="1.20.58.760">
    <property type="entry name" value="Peptidase M41"/>
    <property type="match status" value="1"/>
</dbReference>
<evidence type="ECO:0000256" key="2">
    <source>
        <dbReference type="ARBA" id="ARBA00004225"/>
    </source>
</evidence>
<keyword evidence="14" id="KW-0496">Mitochondrion</keyword>
<comment type="similarity">
    <text evidence="4">In the N-terminal section; belongs to the AAA ATPase family.</text>
</comment>
<dbReference type="InterPro" id="IPR041569">
    <property type="entry name" value="AAA_lid_3"/>
</dbReference>
<evidence type="ECO:0000259" key="17">
    <source>
        <dbReference type="SMART" id="SM00382"/>
    </source>
</evidence>
<dbReference type="GO" id="GO:0008270">
    <property type="term" value="F:zinc ion binding"/>
    <property type="evidence" value="ECO:0007669"/>
    <property type="project" value="InterPro"/>
</dbReference>
<evidence type="ECO:0000256" key="12">
    <source>
        <dbReference type="ARBA" id="ARBA00022989"/>
    </source>
</evidence>
<dbReference type="Gene3D" id="3.40.50.300">
    <property type="entry name" value="P-loop containing nucleotide triphosphate hydrolases"/>
    <property type="match status" value="1"/>
</dbReference>
<dbReference type="InterPro" id="IPR000642">
    <property type="entry name" value="Peptidase_M41"/>
</dbReference>
<dbReference type="CDD" id="cd19501">
    <property type="entry name" value="RecA-like_FtsH"/>
    <property type="match status" value="1"/>
</dbReference>
<reference evidence="19" key="1">
    <citation type="submission" date="2021-01" db="EMBL/GenBank/DDBJ databases">
        <authorList>
            <person name="Corre E."/>
            <person name="Pelletier E."/>
            <person name="Niang G."/>
            <person name="Scheremetjew M."/>
            <person name="Finn R."/>
            <person name="Kale V."/>
            <person name="Holt S."/>
            <person name="Cochrane G."/>
            <person name="Meng A."/>
            <person name="Brown T."/>
            <person name="Cohen L."/>
        </authorList>
    </citation>
    <scope>NUCLEOTIDE SEQUENCE</scope>
    <source>
        <strain evidence="19">CCCM811</strain>
    </source>
</reference>
<evidence type="ECO:0000256" key="15">
    <source>
        <dbReference type="ARBA" id="ARBA00023136"/>
    </source>
</evidence>
<dbReference type="NCBIfam" id="TIGR01241">
    <property type="entry name" value="FtsH_fam"/>
    <property type="match status" value="1"/>
</dbReference>
<feature type="domain" description="AAA+ ATPase" evidence="17">
    <location>
        <begin position="395"/>
        <end position="535"/>
    </location>
</feature>
<feature type="compositionally biased region" description="Gly residues" evidence="16">
    <location>
        <begin position="162"/>
        <end position="172"/>
    </location>
</feature>
<evidence type="ECO:0000256" key="8">
    <source>
        <dbReference type="ARBA" id="ARBA00022741"/>
    </source>
</evidence>
<keyword evidence="7" id="KW-0479">Metal-binding</keyword>
<dbReference type="Gene3D" id="1.10.8.60">
    <property type="match status" value="1"/>
</dbReference>
<dbReference type="InterPro" id="IPR003960">
    <property type="entry name" value="ATPase_AAA_CS"/>
</dbReference>
<feature type="region of interest" description="Disordered" evidence="16">
    <location>
        <begin position="816"/>
        <end position="863"/>
    </location>
</feature>
<evidence type="ECO:0000256" key="3">
    <source>
        <dbReference type="ARBA" id="ARBA00010044"/>
    </source>
</evidence>